<dbReference type="NCBIfam" id="TIGR00803">
    <property type="entry name" value="nst"/>
    <property type="match status" value="1"/>
</dbReference>
<feature type="transmembrane region" description="Helical" evidence="5">
    <location>
        <begin position="173"/>
        <end position="193"/>
    </location>
</feature>
<evidence type="ECO:0000256" key="5">
    <source>
        <dbReference type="SAM" id="Phobius"/>
    </source>
</evidence>
<evidence type="ECO:0000313" key="7">
    <source>
        <dbReference type="EMBL" id="EEY62540.1"/>
    </source>
</evidence>
<gene>
    <name evidence="7" type="ORF">PITG_21644</name>
</gene>
<dbReference type="EMBL" id="DS028458">
    <property type="protein sequence ID" value="EEY62540.1"/>
    <property type="molecule type" value="Genomic_DNA"/>
</dbReference>
<dbReference type="InterPro" id="IPR007271">
    <property type="entry name" value="Nuc_sug_transpt"/>
</dbReference>
<proteinExistence type="predicted"/>
<dbReference type="OMA" id="KCYVIAS"/>
<dbReference type="InterPro" id="IPR037185">
    <property type="entry name" value="EmrE-like"/>
</dbReference>
<feature type="transmembrane region" description="Helical" evidence="5">
    <location>
        <begin position="109"/>
        <end position="129"/>
    </location>
</feature>
<evidence type="ECO:0000256" key="3">
    <source>
        <dbReference type="ARBA" id="ARBA00022989"/>
    </source>
</evidence>
<evidence type="ECO:0000256" key="6">
    <source>
        <dbReference type="SAM" id="SignalP"/>
    </source>
</evidence>
<dbReference type="VEuPathDB" id="FungiDB:PITG_21644"/>
<keyword evidence="4 5" id="KW-0472">Membrane</keyword>
<dbReference type="PANTHER" id="PTHR10231">
    <property type="entry name" value="NUCLEOTIDE-SUGAR TRANSMEMBRANE TRANSPORTER"/>
    <property type="match status" value="1"/>
</dbReference>
<dbReference type="GeneID" id="9472407"/>
<feature type="transmembrane region" description="Helical" evidence="5">
    <location>
        <begin position="37"/>
        <end position="57"/>
    </location>
</feature>
<feature type="chain" id="PRO_5003013803" evidence="6">
    <location>
        <begin position="30"/>
        <end position="382"/>
    </location>
</feature>
<dbReference type="SUPFAM" id="SSF103481">
    <property type="entry name" value="Multidrug resistance efflux transporter EmrE"/>
    <property type="match status" value="1"/>
</dbReference>
<organism evidence="7 8">
    <name type="scientific">Phytophthora infestans (strain T30-4)</name>
    <name type="common">Potato late blight agent</name>
    <dbReference type="NCBI Taxonomy" id="403677"/>
    <lineage>
        <taxon>Eukaryota</taxon>
        <taxon>Sar</taxon>
        <taxon>Stramenopiles</taxon>
        <taxon>Oomycota</taxon>
        <taxon>Peronosporomycetes</taxon>
        <taxon>Peronosporales</taxon>
        <taxon>Peronosporaceae</taxon>
        <taxon>Phytophthora</taxon>
    </lineage>
</organism>
<feature type="transmembrane region" description="Helical" evidence="5">
    <location>
        <begin position="278"/>
        <end position="296"/>
    </location>
</feature>
<name>D0P418_PHYIT</name>
<sequence length="382" mass="42305">MGISLKHLSFVMLVLQNTALSIVSKYSRAEPGPKYRPSSVVLLVEMLKFLLCYLMLLKTKRGNVKASVRTLQIEVFADKTGLTKMAVLAFLYALQNMFAIVAYDYVDVATYQIVYQLKIITTAMFMIVLLHRRFSVVQWCAMVALMAGVVVCSYSRLPSGSQHTDEATNSKRFIGVCIMLGLAVNSGLAAAYFERVMKSHKGVQTQQTLDPLWTRNLQLSAISVGVTCFDLVRNFGEVWTNGFFHGFHPTVFAVIFLQAVGGLTIAAVVRYSDNIVKNFGTSFSLILSCIISNYMFGQTATFSFYFGVFLVVGAVFVYGDSRFAIKPVAAKKDRQSTTDGSIHEIAIDTKTTQVVHSGSRNFVARSVQTFNGLDVPCPRHES</sequence>
<feature type="transmembrane region" description="Helical" evidence="5">
    <location>
        <begin position="136"/>
        <end position="157"/>
    </location>
</feature>
<dbReference type="Pfam" id="PF04142">
    <property type="entry name" value="Nuc_sug_transp"/>
    <property type="match status" value="1"/>
</dbReference>
<keyword evidence="8" id="KW-1185">Reference proteome</keyword>
<feature type="transmembrane region" description="Helical" evidence="5">
    <location>
        <begin position="213"/>
        <end position="232"/>
    </location>
</feature>
<evidence type="ECO:0000313" key="8">
    <source>
        <dbReference type="Proteomes" id="UP000006643"/>
    </source>
</evidence>
<evidence type="ECO:0000256" key="1">
    <source>
        <dbReference type="ARBA" id="ARBA00004141"/>
    </source>
</evidence>
<keyword evidence="6" id="KW-0732">Signal</keyword>
<feature type="transmembrane region" description="Helical" evidence="5">
    <location>
        <begin position="85"/>
        <end position="103"/>
    </location>
</feature>
<accession>D0P418</accession>
<dbReference type="GO" id="GO:0015165">
    <property type="term" value="F:pyrimidine nucleotide-sugar transmembrane transporter activity"/>
    <property type="evidence" value="ECO:0007669"/>
    <property type="project" value="InterPro"/>
</dbReference>
<feature type="transmembrane region" description="Helical" evidence="5">
    <location>
        <begin position="302"/>
        <end position="319"/>
    </location>
</feature>
<protein>
    <submittedName>
        <fullName evidence="7">UDP-N-acetylglucosamine transporter, putative</fullName>
    </submittedName>
</protein>
<dbReference type="eggNOG" id="KOG2234">
    <property type="taxonomic scope" value="Eukaryota"/>
</dbReference>
<evidence type="ECO:0000256" key="2">
    <source>
        <dbReference type="ARBA" id="ARBA00022692"/>
    </source>
</evidence>
<keyword evidence="2 5" id="KW-0812">Transmembrane</keyword>
<dbReference type="InParanoid" id="D0P418"/>
<feature type="transmembrane region" description="Helical" evidence="5">
    <location>
        <begin position="252"/>
        <end position="271"/>
    </location>
</feature>
<reference evidence="8" key="1">
    <citation type="journal article" date="2009" name="Nature">
        <title>Genome sequence and analysis of the Irish potato famine pathogen Phytophthora infestans.</title>
        <authorList>
            <consortium name="The Broad Institute Genome Sequencing Platform"/>
            <person name="Haas B.J."/>
            <person name="Kamoun S."/>
            <person name="Zody M.C."/>
            <person name="Jiang R.H."/>
            <person name="Handsaker R.E."/>
            <person name="Cano L.M."/>
            <person name="Grabherr M."/>
            <person name="Kodira C.D."/>
            <person name="Raffaele S."/>
            <person name="Torto-Alalibo T."/>
            <person name="Bozkurt T.O."/>
            <person name="Ah-Fong A.M."/>
            <person name="Alvarado L."/>
            <person name="Anderson V.L."/>
            <person name="Armstrong M.R."/>
            <person name="Avrova A."/>
            <person name="Baxter L."/>
            <person name="Beynon J."/>
            <person name="Boevink P.C."/>
            <person name="Bollmann S.R."/>
            <person name="Bos J.I."/>
            <person name="Bulone V."/>
            <person name="Cai G."/>
            <person name="Cakir C."/>
            <person name="Carrington J.C."/>
            <person name="Chawner M."/>
            <person name="Conti L."/>
            <person name="Costanzo S."/>
            <person name="Ewan R."/>
            <person name="Fahlgren N."/>
            <person name="Fischbach M.A."/>
            <person name="Fugelstad J."/>
            <person name="Gilroy E.M."/>
            <person name="Gnerre S."/>
            <person name="Green P.J."/>
            <person name="Grenville-Briggs L.J."/>
            <person name="Griffith J."/>
            <person name="Grunwald N.J."/>
            <person name="Horn K."/>
            <person name="Horner N.R."/>
            <person name="Hu C.H."/>
            <person name="Huitema E."/>
            <person name="Jeong D.H."/>
            <person name="Jones A.M."/>
            <person name="Jones J.D."/>
            <person name="Jones R.W."/>
            <person name="Karlsson E.K."/>
            <person name="Kunjeti S.G."/>
            <person name="Lamour K."/>
            <person name="Liu Z."/>
            <person name="Ma L."/>
            <person name="Maclean D."/>
            <person name="Chibucos M.C."/>
            <person name="McDonald H."/>
            <person name="McWalters J."/>
            <person name="Meijer H.J."/>
            <person name="Morgan W."/>
            <person name="Morris P.F."/>
            <person name="Munro C.A."/>
            <person name="O'Neill K."/>
            <person name="Ospina-Giraldo M."/>
            <person name="Pinzon A."/>
            <person name="Pritchard L."/>
            <person name="Ramsahoye B."/>
            <person name="Ren Q."/>
            <person name="Restrepo S."/>
            <person name="Roy S."/>
            <person name="Sadanandom A."/>
            <person name="Savidor A."/>
            <person name="Schornack S."/>
            <person name="Schwartz D.C."/>
            <person name="Schumann U.D."/>
            <person name="Schwessinger B."/>
            <person name="Seyer L."/>
            <person name="Sharpe T."/>
            <person name="Silvar C."/>
            <person name="Song J."/>
            <person name="Studholme D.J."/>
            <person name="Sykes S."/>
            <person name="Thines M."/>
            <person name="van de Vondervoort P.J."/>
            <person name="Phuntumart V."/>
            <person name="Wawra S."/>
            <person name="Weide R."/>
            <person name="Win J."/>
            <person name="Young C."/>
            <person name="Zhou S."/>
            <person name="Fry W."/>
            <person name="Meyers B.C."/>
            <person name="van West P."/>
            <person name="Ristaino J."/>
            <person name="Govers F."/>
            <person name="Birch P.R."/>
            <person name="Whisson S.C."/>
            <person name="Judelson H.S."/>
            <person name="Nusbaum C."/>
        </authorList>
    </citation>
    <scope>NUCLEOTIDE SEQUENCE [LARGE SCALE GENOMIC DNA]</scope>
    <source>
        <strain evidence="8">T30-4</strain>
    </source>
</reference>
<dbReference type="PIRSF" id="PIRSF005799">
    <property type="entry name" value="UDP-gal_transpt"/>
    <property type="match status" value="1"/>
</dbReference>
<dbReference type="KEGG" id="pif:PITG_21644"/>
<dbReference type="RefSeq" id="XP_002894957.1">
    <property type="nucleotide sequence ID" value="XM_002894911.1"/>
</dbReference>
<dbReference type="GO" id="GO:0000139">
    <property type="term" value="C:Golgi membrane"/>
    <property type="evidence" value="ECO:0007669"/>
    <property type="project" value="InterPro"/>
</dbReference>
<dbReference type="OrthoDB" id="408493at2759"/>
<feature type="signal peptide" evidence="6">
    <location>
        <begin position="1"/>
        <end position="29"/>
    </location>
</feature>
<comment type="subcellular location">
    <subcellularLocation>
        <location evidence="1">Membrane</location>
        <topology evidence="1">Multi-pass membrane protein</topology>
    </subcellularLocation>
</comment>
<keyword evidence="3 5" id="KW-1133">Transmembrane helix</keyword>
<dbReference type="HOGENOM" id="CLU_024645_1_3_1"/>
<dbReference type="Proteomes" id="UP000006643">
    <property type="component" value="Unassembled WGS sequence"/>
</dbReference>
<dbReference type="AlphaFoldDB" id="D0P418"/>
<evidence type="ECO:0000256" key="4">
    <source>
        <dbReference type="ARBA" id="ARBA00023136"/>
    </source>
</evidence>